<name>A0A4V2ZA50_9ACTN</name>
<dbReference type="PROSITE" id="PS50943">
    <property type="entry name" value="HTH_CROC1"/>
    <property type="match status" value="1"/>
</dbReference>
<dbReference type="GO" id="GO:0003677">
    <property type="term" value="F:DNA binding"/>
    <property type="evidence" value="ECO:0007669"/>
    <property type="project" value="InterPro"/>
</dbReference>
<keyword evidence="2" id="KW-0472">Membrane</keyword>
<sequence>MGRKQQPLTGATEIERFAMRLRGLRAQRGMTIRQLAGRAGYAHSTLSKAEAGRELPSWEVVESFVQACDDDPAAWRSAWAAASVPPDEQPESAPDDPPARPALLARLTPRARWALALLTAVVLISVAGTLAWSVSTIRGVPPSANEPQRNRPQTDKPQSAATSSASQPVATPTKWRALNETHPVPGVPADAMDPIRSGCGSPDVVDRVITLDDVAVRLPDGAEFGRLRLRHQPACTASWALVLGPHSPQRAVHIVAYRPSDAVSAPSVYRGEYSSSYGNMLMTTHGCVYVEAFVETPQGRGPTARTRCA</sequence>
<evidence type="ECO:0000256" key="2">
    <source>
        <dbReference type="SAM" id="Phobius"/>
    </source>
</evidence>
<dbReference type="Proteomes" id="UP000295136">
    <property type="component" value="Unassembled WGS sequence"/>
</dbReference>
<feature type="region of interest" description="Disordered" evidence="1">
    <location>
        <begin position="82"/>
        <end position="101"/>
    </location>
</feature>
<accession>A0A4V2ZA50</accession>
<dbReference type="Pfam" id="PF13560">
    <property type="entry name" value="HTH_31"/>
    <property type="match status" value="1"/>
</dbReference>
<proteinExistence type="predicted"/>
<comment type="caution">
    <text evidence="4">The sequence shown here is derived from an EMBL/GenBank/DDBJ whole genome shotgun (WGS) entry which is preliminary data.</text>
</comment>
<dbReference type="InterPro" id="IPR010982">
    <property type="entry name" value="Lambda_DNA-bd_dom_sf"/>
</dbReference>
<dbReference type="RefSeq" id="WP_132631988.1">
    <property type="nucleotide sequence ID" value="NZ_SMLD01000052.1"/>
</dbReference>
<keyword evidence="2" id="KW-1133">Transmembrane helix</keyword>
<dbReference type="InterPro" id="IPR001387">
    <property type="entry name" value="Cro/C1-type_HTH"/>
</dbReference>
<keyword evidence="5" id="KW-1185">Reference proteome</keyword>
<evidence type="ECO:0000313" key="4">
    <source>
        <dbReference type="EMBL" id="TDE49048.1"/>
    </source>
</evidence>
<feature type="transmembrane region" description="Helical" evidence="2">
    <location>
        <begin position="113"/>
        <end position="134"/>
    </location>
</feature>
<evidence type="ECO:0000313" key="5">
    <source>
        <dbReference type="Proteomes" id="UP000295136"/>
    </source>
</evidence>
<dbReference type="CDD" id="cd00093">
    <property type="entry name" value="HTH_XRE"/>
    <property type="match status" value="1"/>
</dbReference>
<protein>
    <submittedName>
        <fullName evidence="4">XRE family transcriptional regulator</fullName>
    </submittedName>
</protein>
<dbReference type="AlphaFoldDB" id="A0A4V2ZA50"/>
<dbReference type="Gene3D" id="1.10.260.40">
    <property type="entry name" value="lambda repressor-like DNA-binding domains"/>
    <property type="match status" value="1"/>
</dbReference>
<dbReference type="SUPFAM" id="SSF47413">
    <property type="entry name" value="lambda repressor-like DNA-binding domains"/>
    <property type="match status" value="1"/>
</dbReference>
<evidence type="ECO:0000256" key="1">
    <source>
        <dbReference type="SAM" id="MobiDB-lite"/>
    </source>
</evidence>
<reference evidence="4 5" key="1">
    <citation type="submission" date="2019-03" db="EMBL/GenBank/DDBJ databases">
        <title>Draft genome sequences of novel Actinobacteria.</title>
        <authorList>
            <person name="Sahin N."/>
            <person name="Ay H."/>
            <person name="Saygin H."/>
        </authorList>
    </citation>
    <scope>NUCLEOTIDE SEQUENCE [LARGE SCALE GENOMIC DNA]</scope>
    <source>
        <strain evidence="4 5">6K102</strain>
    </source>
</reference>
<feature type="compositionally biased region" description="Low complexity" evidence="1">
    <location>
        <begin position="157"/>
        <end position="173"/>
    </location>
</feature>
<organism evidence="4 5">
    <name type="scientific">Nonomuraea mesophila</name>
    <dbReference type="NCBI Taxonomy" id="2530382"/>
    <lineage>
        <taxon>Bacteria</taxon>
        <taxon>Bacillati</taxon>
        <taxon>Actinomycetota</taxon>
        <taxon>Actinomycetes</taxon>
        <taxon>Streptosporangiales</taxon>
        <taxon>Streptosporangiaceae</taxon>
        <taxon>Nonomuraea</taxon>
    </lineage>
</organism>
<feature type="region of interest" description="Disordered" evidence="1">
    <location>
        <begin position="140"/>
        <end position="179"/>
    </location>
</feature>
<feature type="domain" description="HTH cro/C1-type" evidence="3">
    <location>
        <begin position="21"/>
        <end position="75"/>
    </location>
</feature>
<evidence type="ECO:0000259" key="3">
    <source>
        <dbReference type="PROSITE" id="PS50943"/>
    </source>
</evidence>
<keyword evidence="2" id="KW-0812">Transmembrane</keyword>
<dbReference type="SMART" id="SM00530">
    <property type="entry name" value="HTH_XRE"/>
    <property type="match status" value="1"/>
</dbReference>
<gene>
    <name evidence="4" type="ORF">E1295_20745</name>
</gene>
<dbReference type="EMBL" id="SMLD01000052">
    <property type="protein sequence ID" value="TDE49048.1"/>
    <property type="molecule type" value="Genomic_DNA"/>
</dbReference>